<evidence type="ECO:0000256" key="1">
    <source>
        <dbReference type="ARBA" id="ARBA00022703"/>
    </source>
</evidence>
<sequence>MARIGFCRRPEGERERLVQVQAPMQYAWISAFKLPGATIADQSRRFALIIGIDDYTHYQKLSGAVADAKEVQRHFEEDLSVPRDHIITLYDSEATRGAIIAALQKLQKDERIKKGDPIVIFYAGHGGTLTPPSQWRLKKNQIQCLLPRDCERQTGDDPVPDEYAPIPDRTIGVLIKDMAKAKGDNIASAILCFVFIFLPQCIDRHL</sequence>
<dbReference type="InterPro" id="IPR011600">
    <property type="entry name" value="Pept_C14_caspase"/>
</dbReference>
<dbReference type="EMBL" id="JAGFBS010000038">
    <property type="protein sequence ID" value="KAG6371181.1"/>
    <property type="molecule type" value="Genomic_DNA"/>
</dbReference>
<organism evidence="4 5">
    <name type="scientific">Boletus reticuloceps</name>
    <dbReference type="NCBI Taxonomy" id="495285"/>
    <lineage>
        <taxon>Eukaryota</taxon>
        <taxon>Fungi</taxon>
        <taxon>Dikarya</taxon>
        <taxon>Basidiomycota</taxon>
        <taxon>Agaricomycotina</taxon>
        <taxon>Agaricomycetes</taxon>
        <taxon>Agaricomycetidae</taxon>
        <taxon>Boletales</taxon>
        <taxon>Boletineae</taxon>
        <taxon>Boletaceae</taxon>
        <taxon>Boletoideae</taxon>
        <taxon>Boletus</taxon>
    </lineage>
</organism>
<dbReference type="Pfam" id="PF00656">
    <property type="entry name" value="Peptidase_C14"/>
    <property type="match status" value="1"/>
</dbReference>
<feature type="domain" description="Peptidase C14 caspase" evidence="3">
    <location>
        <begin position="44"/>
        <end position="131"/>
    </location>
</feature>
<keyword evidence="2" id="KW-0788">Thiol protease</keyword>
<gene>
    <name evidence="4" type="ORF">JVT61DRAFT_9803</name>
</gene>
<dbReference type="AlphaFoldDB" id="A0A8I3A5E6"/>
<name>A0A8I3A5E6_9AGAM</name>
<dbReference type="GO" id="GO:0004197">
    <property type="term" value="F:cysteine-type endopeptidase activity"/>
    <property type="evidence" value="ECO:0007669"/>
    <property type="project" value="InterPro"/>
</dbReference>
<reference evidence="4" key="1">
    <citation type="submission" date="2021-03" db="EMBL/GenBank/DDBJ databases">
        <title>Evolutionary innovations through gain and loss of genes in the ectomycorrhizal Boletales.</title>
        <authorList>
            <person name="Wu G."/>
            <person name="Miyauchi S."/>
            <person name="Morin E."/>
            <person name="Yang Z.-L."/>
            <person name="Xu J."/>
            <person name="Martin F.M."/>
        </authorList>
    </citation>
    <scope>NUCLEOTIDE SEQUENCE</scope>
    <source>
        <strain evidence="4">BR01</strain>
    </source>
</reference>
<protein>
    <recommendedName>
        <fullName evidence="3">Peptidase C14 caspase domain-containing protein</fullName>
    </recommendedName>
</protein>
<keyword evidence="2" id="KW-0378">Hydrolase</keyword>
<dbReference type="InterPro" id="IPR029030">
    <property type="entry name" value="Caspase-like_dom_sf"/>
</dbReference>
<proteinExistence type="predicted"/>
<keyword evidence="2" id="KW-0645">Protease</keyword>
<evidence type="ECO:0000313" key="4">
    <source>
        <dbReference type="EMBL" id="KAG6371181.1"/>
    </source>
</evidence>
<evidence type="ECO:0000313" key="5">
    <source>
        <dbReference type="Proteomes" id="UP000683000"/>
    </source>
</evidence>
<dbReference type="Gene3D" id="3.40.50.1460">
    <property type="match status" value="1"/>
</dbReference>
<dbReference type="GO" id="GO:0006915">
    <property type="term" value="P:apoptotic process"/>
    <property type="evidence" value="ECO:0007669"/>
    <property type="project" value="UniProtKB-KW"/>
</dbReference>
<evidence type="ECO:0000259" key="3">
    <source>
        <dbReference type="Pfam" id="PF00656"/>
    </source>
</evidence>
<keyword evidence="5" id="KW-1185">Reference proteome</keyword>
<comment type="caution">
    <text evidence="4">The sequence shown here is derived from an EMBL/GenBank/DDBJ whole genome shotgun (WGS) entry which is preliminary data.</text>
</comment>
<dbReference type="OrthoDB" id="10255174at2759"/>
<evidence type="ECO:0000256" key="2">
    <source>
        <dbReference type="ARBA" id="ARBA00022807"/>
    </source>
</evidence>
<dbReference type="GO" id="GO:0006508">
    <property type="term" value="P:proteolysis"/>
    <property type="evidence" value="ECO:0007669"/>
    <property type="project" value="InterPro"/>
</dbReference>
<accession>A0A8I3A5E6</accession>
<keyword evidence="1" id="KW-0053">Apoptosis</keyword>
<dbReference type="Proteomes" id="UP000683000">
    <property type="component" value="Unassembled WGS sequence"/>
</dbReference>
<dbReference type="SUPFAM" id="SSF52129">
    <property type="entry name" value="Caspase-like"/>
    <property type="match status" value="1"/>
</dbReference>